<feature type="transmembrane region" description="Helical" evidence="8">
    <location>
        <begin position="252"/>
        <end position="271"/>
    </location>
</feature>
<keyword evidence="8" id="KW-0812">Transmembrane</keyword>
<dbReference type="SMART" id="SM00387">
    <property type="entry name" value="HATPase_c"/>
    <property type="match status" value="1"/>
</dbReference>
<dbReference type="Pfam" id="PF02518">
    <property type="entry name" value="HATPase_c"/>
    <property type="match status" value="1"/>
</dbReference>
<reference evidence="10 11" key="1">
    <citation type="submission" date="2019-11" db="EMBL/GenBank/DDBJ databases">
        <title>Acidiferrimicrobium australis gen. nov., sp. nov., an acidophilic and obligately heterotrophic, member of the Actinobacteria that catalyses dissimilatory oxido- reduction of iron isolated from metal-rich acidic water in Chile.</title>
        <authorList>
            <person name="Gonzalez D."/>
            <person name="Huber K."/>
            <person name="Hedrich S."/>
            <person name="Rojas-Villalobos C."/>
            <person name="Quatrini R."/>
            <person name="Dinamarca M.A."/>
            <person name="Schwarz A."/>
            <person name="Canales C."/>
            <person name="Nancucheo I."/>
        </authorList>
    </citation>
    <scope>NUCLEOTIDE SEQUENCE [LARGE SCALE GENOMIC DNA]</scope>
    <source>
        <strain evidence="10 11">USS-CCA1</strain>
    </source>
</reference>
<feature type="transmembrane region" description="Helical" evidence="8">
    <location>
        <begin position="125"/>
        <end position="147"/>
    </location>
</feature>
<evidence type="ECO:0000256" key="7">
    <source>
        <dbReference type="SAM" id="MobiDB-lite"/>
    </source>
</evidence>
<feature type="transmembrane region" description="Helical" evidence="8">
    <location>
        <begin position="34"/>
        <end position="54"/>
    </location>
</feature>
<feature type="transmembrane region" description="Helical" evidence="8">
    <location>
        <begin position="66"/>
        <end position="85"/>
    </location>
</feature>
<keyword evidence="11" id="KW-1185">Reference proteome</keyword>
<feature type="transmembrane region" description="Helical" evidence="8">
    <location>
        <begin position="224"/>
        <end position="240"/>
    </location>
</feature>
<keyword evidence="4" id="KW-0418">Kinase</keyword>
<keyword evidence="6" id="KW-0175">Coiled coil</keyword>
<evidence type="ECO:0000313" key="11">
    <source>
        <dbReference type="Proteomes" id="UP000437736"/>
    </source>
</evidence>
<protein>
    <recommendedName>
        <fullName evidence="2">histidine kinase</fullName>
        <ecNumber evidence="2">2.7.13.3</ecNumber>
    </recommendedName>
</protein>
<accession>A0ABW9QPU5</accession>
<dbReference type="InterPro" id="IPR004358">
    <property type="entry name" value="Sig_transdc_His_kin-like_C"/>
</dbReference>
<evidence type="ECO:0000256" key="2">
    <source>
        <dbReference type="ARBA" id="ARBA00012438"/>
    </source>
</evidence>
<evidence type="ECO:0000256" key="4">
    <source>
        <dbReference type="ARBA" id="ARBA00022777"/>
    </source>
</evidence>
<evidence type="ECO:0000256" key="8">
    <source>
        <dbReference type="SAM" id="Phobius"/>
    </source>
</evidence>
<evidence type="ECO:0000256" key="1">
    <source>
        <dbReference type="ARBA" id="ARBA00000085"/>
    </source>
</evidence>
<evidence type="ECO:0000313" key="10">
    <source>
        <dbReference type="EMBL" id="MST31513.1"/>
    </source>
</evidence>
<sequence>MPGQGGGHGDAAAYRGPERRSRVTQVRPVPLGRFVLGVAGVVGATALLLVPLSFDHVALRASADAVRLFAAVLAVVAGTAIGACWRAEGRAFDAWLGASLASFGVLLAGIVGLGSVTGASPASTLALELLVASSACGALAYQATISAPVEADVAPRWEASWVIAGGLGLVAAVAFALRRGALPDRLLSPYAGAVALTATTAAWGCCTCSAWLRRRGQADRHGMVAVLALLTLAPGTWAVIGPGSAAGDLTDALLVLFAVAVAAIAGMEQLVQILRFQSGRSLDLRTELALVEGALERERAELDNRLHDLRNAVAAVRSADEALRGEQVALGDRARLALARAVSSELERLQVLIEPHRVPRVEELDLAEALDGVLAAERSLGTEVLAVLDGARVRSDRHALARAVQNLLANARRYAPGSPVVVHAVRTSRGVRLTVSDTGPGIPESERRLVFLRGARGSTSQATPGDGLGLHLAGELLESCGARLRLIDQPGPGATFVIELPAAGPAIGPAPAGEP</sequence>
<dbReference type="PROSITE" id="PS50109">
    <property type="entry name" value="HIS_KIN"/>
    <property type="match status" value="1"/>
</dbReference>
<dbReference type="Proteomes" id="UP000437736">
    <property type="component" value="Unassembled WGS sequence"/>
</dbReference>
<feature type="non-terminal residue" evidence="10">
    <location>
        <position position="515"/>
    </location>
</feature>
<feature type="region of interest" description="Disordered" evidence="7">
    <location>
        <begin position="1"/>
        <end position="21"/>
    </location>
</feature>
<evidence type="ECO:0000256" key="3">
    <source>
        <dbReference type="ARBA" id="ARBA00022679"/>
    </source>
</evidence>
<keyword evidence="5" id="KW-0902">Two-component regulatory system</keyword>
<dbReference type="InterPro" id="IPR050736">
    <property type="entry name" value="Sensor_HK_Regulatory"/>
</dbReference>
<organism evidence="10 11">
    <name type="scientific">Acidiferrimicrobium australe</name>
    <dbReference type="NCBI Taxonomy" id="2664430"/>
    <lineage>
        <taxon>Bacteria</taxon>
        <taxon>Bacillati</taxon>
        <taxon>Actinomycetota</taxon>
        <taxon>Acidimicrobiia</taxon>
        <taxon>Acidimicrobiales</taxon>
        <taxon>Acidimicrobiaceae</taxon>
        <taxon>Acidiferrimicrobium</taxon>
    </lineage>
</organism>
<evidence type="ECO:0000256" key="5">
    <source>
        <dbReference type="ARBA" id="ARBA00023012"/>
    </source>
</evidence>
<feature type="coiled-coil region" evidence="6">
    <location>
        <begin position="292"/>
        <end position="319"/>
    </location>
</feature>
<dbReference type="InterPro" id="IPR005467">
    <property type="entry name" value="His_kinase_dom"/>
</dbReference>
<dbReference type="InterPro" id="IPR036890">
    <property type="entry name" value="HATPase_C_sf"/>
</dbReference>
<feature type="domain" description="Histidine kinase" evidence="9">
    <location>
        <begin position="304"/>
        <end position="504"/>
    </location>
</feature>
<dbReference type="EC" id="2.7.13.3" evidence="2"/>
<evidence type="ECO:0000256" key="6">
    <source>
        <dbReference type="SAM" id="Coils"/>
    </source>
</evidence>
<feature type="transmembrane region" description="Helical" evidence="8">
    <location>
        <begin position="159"/>
        <end position="178"/>
    </location>
</feature>
<dbReference type="PRINTS" id="PR00344">
    <property type="entry name" value="BCTRLSENSOR"/>
</dbReference>
<keyword evidence="3" id="KW-0808">Transferase</keyword>
<dbReference type="PANTHER" id="PTHR43711">
    <property type="entry name" value="TWO-COMPONENT HISTIDINE KINASE"/>
    <property type="match status" value="1"/>
</dbReference>
<comment type="caution">
    <text evidence="10">The sequence shown here is derived from an EMBL/GenBank/DDBJ whole genome shotgun (WGS) entry which is preliminary data.</text>
</comment>
<comment type="catalytic activity">
    <reaction evidence="1">
        <text>ATP + protein L-histidine = ADP + protein N-phospho-L-histidine.</text>
        <dbReference type="EC" id="2.7.13.3"/>
    </reaction>
</comment>
<feature type="transmembrane region" description="Helical" evidence="8">
    <location>
        <begin position="92"/>
        <end position="113"/>
    </location>
</feature>
<feature type="transmembrane region" description="Helical" evidence="8">
    <location>
        <begin position="190"/>
        <end position="212"/>
    </location>
</feature>
<dbReference type="CDD" id="cd00075">
    <property type="entry name" value="HATPase"/>
    <property type="match status" value="1"/>
</dbReference>
<keyword evidence="8" id="KW-0472">Membrane</keyword>
<gene>
    <name evidence="10" type="ORF">GHK86_02055</name>
</gene>
<dbReference type="Gene3D" id="3.30.565.10">
    <property type="entry name" value="Histidine kinase-like ATPase, C-terminal domain"/>
    <property type="match status" value="1"/>
</dbReference>
<keyword evidence="8" id="KW-1133">Transmembrane helix</keyword>
<dbReference type="PANTHER" id="PTHR43711:SF1">
    <property type="entry name" value="HISTIDINE KINASE 1"/>
    <property type="match status" value="1"/>
</dbReference>
<evidence type="ECO:0000259" key="9">
    <source>
        <dbReference type="PROSITE" id="PS50109"/>
    </source>
</evidence>
<dbReference type="SUPFAM" id="SSF55874">
    <property type="entry name" value="ATPase domain of HSP90 chaperone/DNA topoisomerase II/histidine kinase"/>
    <property type="match status" value="1"/>
</dbReference>
<dbReference type="EMBL" id="WJHE01000088">
    <property type="protein sequence ID" value="MST31513.1"/>
    <property type="molecule type" value="Genomic_DNA"/>
</dbReference>
<proteinExistence type="predicted"/>
<dbReference type="InterPro" id="IPR003594">
    <property type="entry name" value="HATPase_dom"/>
</dbReference>
<name>A0ABW9QPU5_9ACTN</name>